<accession>A0A815G0D4</accession>
<organism evidence="1 4">
    <name type="scientific">Adineta ricciae</name>
    <name type="common">Rotifer</name>
    <dbReference type="NCBI Taxonomy" id="249248"/>
    <lineage>
        <taxon>Eukaryota</taxon>
        <taxon>Metazoa</taxon>
        <taxon>Spiralia</taxon>
        <taxon>Gnathifera</taxon>
        <taxon>Rotifera</taxon>
        <taxon>Eurotatoria</taxon>
        <taxon>Bdelloidea</taxon>
        <taxon>Adinetida</taxon>
        <taxon>Adinetidae</taxon>
        <taxon>Adineta</taxon>
    </lineage>
</organism>
<evidence type="ECO:0000313" key="3">
    <source>
        <dbReference type="Proteomes" id="UP000663828"/>
    </source>
</evidence>
<dbReference type="AlphaFoldDB" id="A0A815G0D4"/>
<evidence type="ECO:0000313" key="2">
    <source>
        <dbReference type="EMBL" id="CAF1628532.1"/>
    </source>
</evidence>
<dbReference type="EMBL" id="CAJNOJ010000245">
    <property type="protein sequence ID" value="CAF1332241.1"/>
    <property type="molecule type" value="Genomic_DNA"/>
</dbReference>
<sequence>MNVSGRDEDVSHLTSLYMTFTPQVLDRTQFEKSGPESPSARFFRAFHGSGIPERLQPAKICADPALTKRKSRETRTELP</sequence>
<keyword evidence="3" id="KW-1185">Reference proteome</keyword>
<reference evidence="1" key="1">
    <citation type="submission" date="2021-02" db="EMBL/GenBank/DDBJ databases">
        <authorList>
            <person name="Nowell W R."/>
        </authorList>
    </citation>
    <scope>NUCLEOTIDE SEQUENCE</scope>
</reference>
<comment type="caution">
    <text evidence="1">The sequence shown here is derived from an EMBL/GenBank/DDBJ whole genome shotgun (WGS) entry which is preliminary data.</text>
</comment>
<dbReference type="Proteomes" id="UP000663828">
    <property type="component" value="Unassembled WGS sequence"/>
</dbReference>
<protein>
    <submittedName>
        <fullName evidence="1">Uncharacterized protein</fullName>
    </submittedName>
</protein>
<dbReference type="EMBL" id="CAJNOR010008095">
    <property type="protein sequence ID" value="CAF1628532.1"/>
    <property type="molecule type" value="Genomic_DNA"/>
</dbReference>
<name>A0A815G0D4_ADIRI</name>
<proteinExistence type="predicted"/>
<dbReference type="Proteomes" id="UP000663852">
    <property type="component" value="Unassembled WGS sequence"/>
</dbReference>
<evidence type="ECO:0000313" key="1">
    <source>
        <dbReference type="EMBL" id="CAF1332241.1"/>
    </source>
</evidence>
<evidence type="ECO:0000313" key="4">
    <source>
        <dbReference type="Proteomes" id="UP000663852"/>
    </source>
</evidence>
<gene>
    <name evidence="1" type="ORF">EDS130_LOCUS32257</name>
    <name evidence="2" type="ORF">XAT740_LOCUS51247</name>
</gene>